<evidence type="ECO:0000313" key="3">
    <source>
        <dbReference type="Proteomes" id="UP001174936"/>
    </source>
</evidence>
<evidence type="ECO:0000259" key="1">
    <source>
        <dbReference type="PROSITE" id="PS51186"/>
    </source>
</evidence>
<feature type="domain" description="N-acetyltransferase" evidence="1">
    <location>
        <begin position="80"/>
        <end position="252"/>
    </location>
</feature>
<accession>A0AA39XQS6</accession>
<keyword evidence="3" id="KW-1185">Reference proteome</keyword>
<dbReference type="SUPFAM" id="SSF55729">
    <property type="entry name" value="Acyl-CoA N-acyltransferases (Nat)"/>
    <property type="match status" value="1"/>
</dbReference>
<dbReference type="Proteomes" id="UP001174936">
    <property type="component" value="Unassembled WGS sequence"/>
</dbReference>
<dbReference type="GO" id="GO:0016747">
    <property type="term" value="F:acyltransferase activity, transferring groups other than amino-acyl groups"/>
    <property type="evidence" value="ECO:0007669"/>
    <property type="project" value="InterPro"/>
</dbReference>
<comment type="caution">
    <text evidence="2">The sequence shown here is derived from an EMBL/GenBank/DDBJ whole genome shotgun (WGS) entry which is preliminary data.</text>
</comment>
<proteinExistence type="predicted"/>
<organism evidence="2 3">
    <name type="scientific">Cercophora newfieldiana</name>
    <dbReference type="NCBI Taxonomy" id="92897"/>
    <lineage>
        <taxon>Eukaryota</taxon>
        <taxon>Fungi</taxon>
        <taxon>Dikarya</taxon>
        <taxon>Ascomycota</taxon>
        <taxon>Pezizomycotina</taxon>
        <taxon>Sordariomycetes</taxon>
        <taxon>Sordariomycetidae</taxon>
        <taxon>Sordariales</taxon>
        <taxon>Lasiosphaeriaceae</taxon>
        <taxon>Cercophora</taxon>
    </lineage>
</organism>
<sequence>MSHQGVRVECISTRLSPLFQSFRKPVCRYLCIFDSFDRYNMKPSVPEVKPSTVGPTEGEGGWTVEQIPKDTEHGRKLYHGVYRPFRLKMLKEAPNSFSSTLARETAFDEEVWERRFENPLALTFVALVPDQSHQSAMSVGKIVSALTLRGPFHIPPHQGEDVNVSTDPYWEINAVYTDLEYRRMGIASAVLEEAVQHVISVQQKMGLRRFSLKVGVMMGNEEAKALYEKAGFVLVGKDSDGGDDLVRYFGGD</sequence>
<dbReference type="PROSITE" id="PS51186">
    <property type="entry name" value="GNAT"/>
    <property type="match status" value="1"/>
</dbReference>
<protein>
    <recommendedName>
        <fullName evidence="1">N-acetyltransferase domain-containing protein</fullName>
    </recommendedName>
</protein>
<dbReference type="Pfam" id="PF00583">
    <property type="entry name" value="Acetyltransf_1"/>
    <property type="match status" value="1"/>
</dbReference>
<dbReference type="AlphaFoldDB" id="A0AA39XQS6"/>
<gene>
    <name evidence="2" type="ORF">B0T16DRAFT_226451</name>
</gene>
<dbReference type="Gene3D" id="3.40.630.30">
    <property type="match status" value="1"/>
</dbReference>
<evidence type="ECO:0000313" key="2">
    <source>
        <dbReference type="EMBL" id="KAK0638503.1"/>
    </source>
</evidence>
<reference evidence="2" key="1">
    <citation type="submission" date="2023-06" db="EMBL/GenBank/DDBJ databases">
        <title>Genome-scale phylogeny and comparative genomics of the fungal order Sordariales.</title>
        <authorList>
            <consortium name="Lawrence Berkeley National Laboratory"/>
            <person name="Hensen N."/>
            <person name="Bonometti L."/>
            <person name="Westerberg I."/>
            <person name="Brannstrom I.O."/>
            <person name="Guillou S."/>
            <person name="Cros-Aarteil S."/>
            <person name="Calhoun S."/>
            <person name="Haridas S."/>
            <person name="Kuo A."/>
            <person name="Mondo S."/>
            <person name="Pangilinan J."/>
            <person name="Riley R."/>
            <person name="Labutti K."/>
            <person name="Andreopoulos B."/>
            <person name="Lipzen A."/>
            <person name="Chen C."/>
            <person name="Yanf M."/>
            <person name="Daum C."/>
            <person name="Ng V."/>
            <person name="Clum A."/>
            <person name="Steindorff A."/>
            <person name="Ohm R."/>
            <person name="Martin F."/>
            <person name="Silar P."/>
            <person name="Natvig D."/>
            <person name="Lalanne C."/>
            <person name="Gautier V."/>
            <person name="Ament-Velasquez S.L."/>
            <person name="Kruys A."/>
            <person name="Hutchinson M.I."/>
            <person name="Powell A.J."/>
            <person name="Barry K."/>
            <person name="Miller A.N."/>
            <person name="Grigoriev I.V."/>
            <person name="Debuchy R."/>
            <person name="Gladieux P."/>
            <person name="Thoren M.H."/>
            <person name="Johannesson H."/>
        </authorList>
    </citation>
    <scope>NUCLEOTIDE SEQUENCE</scope>
    <source>
        <strain evidence="2">SMH2532-1</strain>
    </source>
</reference>
<dbReference type="InterPro" id="IPR000182">
    <property type="entry name" value="GNAT_dom"/>
</dbReference>
<dbReference type="CDD" id="cd04301">
    <property type="entry name" value="NAT_SF"/>
    <property type="match status" value="1"/>
</dbReference>
<name>A0AA39XQS6_9PEZI</name>
<dbReference type="EMBL" id="JAULSV010000007">
    <property type="protein sequence ID" value="KAK0638503.1"/>
    <property type="molecule type" value="Genomic_DNA"/>
</dbReference>
<dbReference type="InterPro" id="IPR016181">
    <property type="entry name" value="Acyl_CoA_acyltransferase"/>
</dbReference>